<dbReference type="Pfam" id="PF14373">
    <property type="entry name" value="Imm_superinfect"/>
    <property type="match status" value="1"/>
</dbReference>
<keyword evidence="1" id="KW-0472">Membrane</keyword>
<gene>
    <name evidence="2" type="ORF">FN961_13985</name>
</gene>
<evidence type="ECO:0000313" key="2">
    <source>
        <dbReference type="EMBL" id="TRY13785.1"/>
    </source>
</evidence>
<dbReference type="Proteomes" id="UP000318126">
    <property type="component" value="Unassembled WGS sequence"/>
</dbReference>
<dbReference type="OrthoDB" id="5771061at2"/>
<keyword evidence="1" id="KW-1133">Transmembrane helix</keyword>
<feature type="transmembrane region" description="Helical" evidence="1">
    <location>
        <begin position="44"/>
        <end position="62"/>
    </location>
</feature>
<feature type="transmembrane region" description="Helical" evidence="1">
    <location>
        <begin position="12"/>
        <end position="32"/>
    </location>
</feature>
<evidence type="ECO:0000313" key="3">
    <source>
        <dbReference type="Proteomes" id="UP000318126"/>
    </source>
</evidence>
<sequence length="70" mass="7822">MFISNFGSGKMVLLLPLLFAIYFLPSIIAVLLNRQHKGKIMAANIPAGISWIVWFGILAWAISGRDKVKY</sequence>
<accession>A0A553JMU5</accession>
<dbReference type="InterPro" id="IPR016410">
    <property type="entry name" value="Phage_imm"/>
</dbReference>
<evidence type="ECO:0000256" key="1">
    <source>
        <dbReference type="SAM" id="Phobius"/>
    </source>
</evidence>
<keyword evidence="1" id="KW-0812">Transmembrane</keyword>
<dbReference type="AlphaFoldDB" id="A0A553JMU5"/>
<organism evidence="2 3">
    <name type="scientific">Shewanella hanedai</name>
    <name type="common">Alteromonas hanedai</name>
    <dbReference type="NCBI Taxonomy" id="25"/>
    <lineage>
        <taxon>Bacteria</taxon>
        <taxon>Pseudomonadati</taxon>
        <taxon>Pseudomonadota</taxon>
        <taxon>Gammaproteobacteria</taxon>
        <taxon>Alteromonadales</taxon>
        <taxon>Shewanellaceae</taxon>
        <taxon>Shewanella</taxon>
    </lineage>
</organism>
<protein>
    <submittedName>
        <fullName evidence="2">Superinfection immunity protein</fullName>
    </submittedName>
</protein>
<proteinExistence type="predicted"/>
<dbReference type="RefSeq" id="WP_144040797.1">
    <property type="nucleotide sequence ID" value="NZ_BMPL01000016.1"/>
</dbReference>
<keyword evidence="3" id="KW-1185">Reference proteome</keyword>
<dbReference type="EMBL" id="VKGK01000016">
    <property type="protein sequence ID" value="TRY13785.1"/>
    <property type="molecule type" value="Genomic_DNA"/>
</dbReference>
<reference evidence="3" key="1">
    <citation type="submission" date="2019-07" db="EMBL/GenBank/DDBJ databases">
        <title>Shewanella sp. YLB-08 draft genomic sequence.</title>
        <authorList>
            <person name="Yu L."/>
        </authorList>
    </citation>
    <scope>NUCLEOTIDE SEQUENCE [LARGE SCALE GENOMIC DNA]</scope>
    <source>
        <strain evidence="3">JCM 20706</strain>
    </source>
</reference>
<comment type="caution">
    <text evidence="2">The sequence shown here is derived from an EMBL/GenBank/DDBJ whole genome shotgun (WGS) entry which is preliminary data.</text>
</comment>
<name>A0A553JMU5_SHEHA</name>